<reference evidence="1" key="1">
    <citation type="journal article" date="2020" name="Nature">
        <title>Giant virus diversity and host interactions through global metagenomics.</title>
        <authorList>
            <person name="Schulz F."/>
            <person name="Roux S."/>
            <person name="Paez-Espino D."/>
            <person name="Jungbluth S."/>
            <person name="Walsh D.A."/>
            <person name="Denef V.J."/>
            <person name="McMahon K.D."/>
            <person name="Konstantinidis K.T."/>
            <person name="Eloe-Fadrosh E.A."/>
            <person name="Kyrpides N.C."/>
            <person name="Woyke T."/>
        </authorList>
    </citation>
    <scope>NUCLEOTIDE SEQUENCE</scope>
    <source>
        <strain evidence="1">GVMAG-S-1101161-73</strain>
    </source>
</reference>
<proteinExistence type="predicted"/>
<evidence type="ECO:0000313" key="1">
    <source>
        <dbReference type="EMBL" id="QHS81347.1"/>
    </source>
</evidence>
<accession>A0A6C0ANF1</accession>
<sequence length="107" mass="12566">MDFTHNFGAQPQPVQLQMVYQDTRDSSPHWRQDIRVFHPLTEQQFGNRFRVGDRVRMRLTYPNSKMYITPTIVNIVPYYTAQQILGSYNMGDAFKGVPFTRVLVLEP</sequence>
<dbReference type="AlphaFoldDB" id="A0A6C0ANF1"/>
<organism evidence="1">
    <name type="scientific">viral metagenome</name>
    <dbReference type="NCBI Taxonomy" id="1070528"/>
    <lineage>
        <taxon>unclassified sequences</taxon>
        <taxon>metagenomes</taxon>
        <taxon>organismal metagenomes</taxon>
    </lineage>
</organism>
<name>A0A6C0ANF1_9ZZZZ</name>
<protein>
    <submittedName>
        <fullName evidence="1">Uncharacterized protein</fullName>
    </submittedName>
</protein>
<dbReference type="EMBL" id="MN740734">
    <property type="protein sequence ID" value="QHS81347.1"/>
    <property type="molecule type" value="Genomic_DNA"/>
</dbReference>